<protein>
    <recommendedName>
        <fullName evidence="8">RING-type domain-containing protein</fullName>
    </recommendedName>
</protein>
<evidence type="ECO:0000256" key="2">
    <source>
        <dbReference type="ARBA" id="ARBA00022723"/>
    </source>
</evidence>
<evidence type="ECO:0000256" key="5">
    <source>
        <dbReference type="PROSITE-ProRule" id="PRU00175"/>
    </source>
</evidence>
<evidence type="ECO:0000256" key="1">
    <source>
        <dbReference type="ARBA" id="ARBA00006672"/>
    </source>
</evidence>
<comment type="caution">
    <text evidence="9">The sequence shown here is derived from an EMBL/GenBank/DDBJ whole genome shotgun (WGS) entry which is preliminary data.</text>
</comment>
<feature type="domain" description="RING-type" evidence="8">
    <location>
        <begin position="889"/>
        <end position="924"/>
    </location>
</feature>
<dbReference type="SMART" id="SM00238">
    <property type="entry name" value="BIR"/>
    <property type="match status" value="2"/>
</dbReference>
<sequence length="940" mass="105095">MGQMTTSFKRQIPVVLMCSETVPLLCISLPQHRNERERHRLHTFVPHCTVTAVQHHETTHYVGRRLPHDDANDLLCRLLNLAYETQTDNAQIKFTKPSCCRERACHCCCGCAELRDSTSRNRSRQSGGRQTDGLIPQSRVGPCHAVVTFILGYILFLGLKCASYVLDLIFCFVVLYASKFNKSTSDKLVLNEDECRETGQENETKNTPRTFPKINARWLTEPYRRHVGGNEISRARDGPRPTTNDGFVHHVTLLEKPARKQETEDCHGNSTCPDCNFDDSESEENIPALSDDEHDNQPKLKTLELDEKIKSHNHGSIVSADFLRQSLQLLIKTTDEHESGQSGQKPHKKPNSDEGLDETDDEESSFEDFYQASTMRFTPDGRNLIVSCLVRDMTAELARYGSFDVSRSESAQQWLSRLQDAGGLWVLRLAQAGFYRPDENGTTLRCAFCKVEVPGDQMIGRQPMDVHKELSPNCPLITGGDTTNRSMGQFWQTGGQEYVQRFHEDPERQVVHCKPSEQPEHPKDGPGVGLPLQPERTESPSITPASPTQNNEGQSNLSHPAANTPQLPGPVMLEPQSLPTAVNTDGHQSWAPSLQQIPEPVSVPAQSSSPPQQQATPHTFASQTARPEPITWSTTYQIPQPEPQAQTTESTAASDGQEVPAAQEHDQSTAAQGPQSSQPTPSESTPSENPPPSSDPPRQVVTYAQLGIFTQQPKRQDMVVGATRCNTFSGWPHAETHTPDEMSDAGFYYTGHGDLVRCFYCKGGLKSWAEHLRPWVEHARFFPECPYVSQVKGHLYVEVVKELHEKQERVSEEEVERELEKRCRAPNQQKKEEKAEESGASWMEEGGAVGGAVGKTNSLLDDKNSEEDLGRRMEELENEIQDAKEERICKICQSNEVSILFLPCGHLVSCAQCAPALRTCAICRQRVKGRVRVYMDEEEG</sequence>
<feature type="compositionally biased region" description="Basic and acidic residues" evidence="7">
    <location>
        <begin position="506"/>
        <end position="524"/>
    </location>
</feature>
<dbReference type="Gene3D" id="1.10.1170.10">
    <property type="entry name" value="Inhibitor Of Apoptosis Protein (2mihbC-IAP-1), Chain A"/>
    <property type="match status" value="3"/>
</dbReference>
<dbReference type="Pfam" id="PF13920">
    <property type="entry name" value="zf-C3HC4_3"/>
    <property type="match status" value="1"/>
</dbReference>
<reference evidence="9 10" key="1">
    <citation type="journal article" date="2023" name="Sci. Data">
        <title>Genome assembly of the Korean intertidal mud-creeper Batillaria attramentaria.</title>
        <authorList>
            <person name="Patra A.K."/>
            <person name="Ho P.T."/>
            <person name="Jun S."/>
            <person name="Lee S.J."/>
            <person name="Kim Y."/>
            <person name="Won Y.J."/>
        </authorList>
    </citation>
    <scope>NUCLEOTIDE SEQUENCE [LARGE SCALE GENOMIC DNA]</scope>
    <source>
        <strain evidence="9">Wonlab-2016</strain>
    </source>
</reference>
<feature type="region of interest" description="Disordered" evidence="7">
    <location>
        <begin position="258"/>
        <end position="298"/>
    </location>
</feature>
<dbReference type="SUPFAM" id="SSF57924">
    <property type="entry name" value="Inhibitor of apoptosis (IAP) repeat"/>
    <property type="match status" value="2"/>
</dbReference>
<dbReference type="Pfam" id="PF00653">
    <property type="entry name" value="BIR"/>
    <property type="match status" value="2"/>
</dbReference>
<dbReference type="PANTHER" id="PTHR10044">
    <property type="entry name" value="INHIBITOR OF APOPTOSIS"/>
    <property type="match status" value="1"/>
</dbReference>
<evidence type="ECO:0000259" key="8">
    <source>
        <dbReference type="PROSITE" id="PS50089"/>
    </source>
</evidence>
<dbReference type="PANTHER" id="PTHR10044:SF139">
    <property type="entry name" value="DEATH-ASSOCIATED INHIBITOR OF APOPTOSIS 2"/>
    <property type="match status" value="1"/>
</dbReference>
<feature type="region of interest" description="Disordered" evidence="7">
    <location>
        <begin position="506"/>
        <end position="699"/>
    </location>
</feature>
<evidence type="ECO:0000256" key="7">
    <source>
        <dbReference type="SAM" id="MobiDB-lite"/>
    </source>
</evidence>
<feature type="compositionally biased region" description="Low complexity" evidence="7">
    <location>
        <begin position="674"/>
        <end position="687"/>
    </location>
</feature>
<feature type="coiled-coil region" evidence="6">
    <location>
        <begin position="859"/>
        <end position="893"/>
    </location>
</feature>
<evidence type="ECO:0000313" key="9">
    <source>
        <dbReference type="EMBL" id="KAK7491313.1"/>
    </source>
</evidence>
<proteinExistence type="inferred from homology"/>
<gene>
    <name evidence="9" type="ORF">BaRGS_00017414</name>
</gene>
<dbReference type="GO" id="GO:0008270">
    <property type="term" value="F:zinc ion binding"/>
    <property type="evidence" value="ECO:0007669"/>
    <property type="project" value="UniProtKB-KW"/>
</dbReference>
<dbReference type="PROSITE" id="PS50089">
    <property type="entry name" value="ZF_RING_2"/>
    <property type="match status" value="1"/>
</dbReference>
<dbReference type="PROSITE" id="PS50143">
    <property type="entry name" value="BIR_REPEAT_2"/>
    <property type="match status" value="2"/>
</dbReference>
<evidence type="ECO:0000256" key="3">
    <source>
        <dbReference type="ARBA" id="ARBA00022771"/>
    </source>
</evidence>
<keyword evidence="4" id="KW-0862">Zinc</keyword>
<dbReference type="AlphaFoldDB" id="A0ABD0KWJ7"/>
<dbReference type="InterPro" id="IPR050784">
    <property type="entry name" value="IAP"/>
</dbReference>
<dbReference type="InterPro" id="IPR011029">
    <property type="entry name" value="DEATH-like_dom_sf"/>
</dbReference>
<dbReference type="EMBL" id="JACVVK020000116">
    <property type="protein sequence ID" value="KAK7491313.1"/>
    <property type="molecule type" value="Genomic_DNA"/>
</dbReference>
<keyword evidence="10" id="KW-1185">Reference proteome</keyword>
<keyword evidence="6" id="KW-0175">Coiled coil</keyword>
<comment type="similarity">
    <text evidence="1">Belongs to the IAP family.</text>
</comment>
<dbReference type="Gene3D" id="1.10.533.10">
    <property type="entry name" value="Death Domain, Fas"/>
    <property type="match status" value="1"/>
</dbReference>
<dbReference type="CDD" id="cd00022">
    <property type="entry name" value="BIR"/>
    <property type="match status" value="1"/>
</dbReference>
<name>A0ABD0KWJ7_9CAEN</name>
<evidence type="ECO:0000256" key="6">
    <source>
        <dbReference type="SAM" id="Coils"/>
    </source>
</evidence>
<evidence type="ECO:0000256" key="4">
    <source>
        <dbReference type="ARBA" id="ARBA00022833"/>
    </source>
</evidence>
<dbReference type="Proteomes" id="UP001519460">
    <property type="component" value="Unassembled WGS sequence"/>
</dbReference>
<feature type="region of interest" description="Disordered" evidence="7">
    <location>
        <begin position="335"/>
        <end position="365"/>
    </location>
</feature>
<feature type="compositionally biased region" description="Basic and acidic residues" evidence="7">
    <location>
        <begin position="258"/>
        <end position="267"/>
    </location>
</feature>
<feature type="compositionally biased region" description="Polar residues" evidence="7">
    <location>
        <begin position="616"/>
        <end position="654"/>
    </location>
</feature>
<dbReference type="CDD" id="cd16713">
    <property type="entry name" value="RING-HC_BIRC2_3_7"/>
    <property type="match status" value="1"/>
</dbReference>
<feature type="region of interest" description="Disordered" evidence="7">
    <location>
        <begin position="822"/>
        <end position="841"/>
    </location>
</feature>
<feature type="compositionally biased region" description="Acidic residues" evidence="7">
    <location>
        <begin position="354"/>
        <end position="365"/>
    </location>
</feature>
<organism evidence="9 10">
    <name type="scientific">Batillaria attramentaria</name>
    <dbReference type="NCBI Taxonomy" id="370345"/>
    <lineage>
        <taxon>Eukaryota</taxon>
        <taxon>Metazoa</taxon>
        <taxon>Spiralia</taxon>
        <taxon>Lophotrochozoa</taxon>
        <taxon>Mollusca</taxon>
        <taxon>Gastropoda</taxon>
        <taxon>Caenogastropoda</taxon>
        <taxon>Sorbeoconcha</taxon>
        <taxon>Cerithioidea</taxon>
        <taxon>Batillariidae</taxon>
        <taxon>Batillaria</taxon>
    </lineage>
</organism>
<dbReference type="FunFam" id="1.10.1170.10:FF:000002">
    <property type="entry name" value="Baculoviral IAP repeat containing 7"/>
    <property type="match status" value="1"/>
</dbReference>
<dbReference type="InterPro" id="IPR001841">
    <property type="entry name" value="Znf_RING"/>
</dbReference>
<feature type="compositionally biased region" description="Polar residues" evidence="7">
    <location>
        <begin position="539"/>
        <end position="566"/>
    </location>
</feature>
<keyword evidence="2" id="KW-0479">Metal-binding</keyword>
<feature type="compositionally biased region" description="Low complexity" evidence="7">
    <location>
        <begin position="600"/>
        <end position="615"/>
    </location>
</feature>
<feature type="compositionally biased region" description="Polar residues" evidence="7">
    <location>
        <begin position="577"/>
        <end position="596"/>
    </location>
</feature>
<dbReference type="InterPro" id="IPR001370">
    <property type="entry name" value="BIR_rpt"/>
</dbReference>
<feature type="compositionally biased region" description="Basic and acidic residues" evidence="7">
    <location>
        <begin position="822"/>
        <end position="837"/>
    </location>
</feature>
<evidence type="ECO:0000313" key="10">
    <source>
        <dbReference type="Proteomes" id="UP001519460"/>
    </source>
</evidence>
<keyword evidence="3 5" id="KW-0863">Zinc-finger</keyword>
<feature type="compositionally biased region" description="Acidic residues" evidence="7">
    <location>
        <begin position="276"/>
        <end position="294"/>
    </location>
</feature>
<accession>A0ABD0KWJ7</accession>